<dbReference type="Pfam" id="PF03968">
    <property type="entry name" value="LptD_N"/>
    <property type="match status" value="1"/>
</dbReference>
<dbReference type="GO" id="GO:0015920">
    <property type="term" value="P:lipopolysaccharide transport"/>
    <property type="evidence" value="ECO:0007669"/>
    <property type="project" value="TreeGrafter"/>
</dbReference>
<keyword evidence="1 2" id="KW-0732">Signal</keyword>
<dbReference type="AlphaFoldDB" id="A0AB94IVJ7"/>
<reference evidence="5" key="1">
    <citation type="submission" date="2010-03" db="EMBL/GenBank/DDBJ databases">
        <title>The genome sequence of Synergistetes sp. SGP1.</title>
        <authorList>
            <consortium name="metaHIT consortium -- http://www.metahit.eu/"/>
            <person name="Pajon A."/>
            <person name="Turner K."/>
            <person name="Parkhill J."/>
            <person name="Wade W."/>
            <person name="Vartoukian S."/>
        </authorList>
    </citation>
    <scope>NUCLEOTIDE SEQUENCE [LARGE SCALE GENOMIC DNA]</scope>
    <source>
        <strain evidence="5">SGP1</strain>
    </source>
</reference>
<evidence type="ECO:0000256" key="1">
    <source>
        <dbReference type="ARBA" id="ARBA00022729"/>
    </source>
</evidence>
<feature type="domain" description="Organic solvent tolerance-like N-terminal" evidence="3">
    <location>
        <begin position="116"/>
        <end position="241"/>
    </location>
</feature>
<evidence type="ECO:0000259" key="3">
    <source>
        <dbReference type="Pfam" id="PF03968"/>
    </source>
</evidence>
<proteinExistence type="predicted"/>
<dbReference type="KEGG" id="sbr:SY1_02510"/>
<evidence type="ECO:0000313" key="4">
    <source>
        <dbReference type="EMBL" id="CBL27772.1"/>
    </source>
</evidence>
<reference evidence="4 5" key="2">
    <citation type="submission" date="2010-03" db="EMBL/GenBank/DDBJ databases">
        <authorList>
            <person name="Pajon A."/>
        </authorList>
    </citation>
    <scope>NUCLEOTIDE SEQUENCE [LARGE SCALE GENOMIC DNA]</scope>
    <source>
        <strain evidence="4 5">SGP1</strain>
    </source>
</reference>
<dbReference type="PANTHER" id="PTHR36504:SF1">
    <property type="entry name" value="LIPOPOLYSACCHARIDE EXPORT SYSTEM PROTEIN LPTA"/>
    <property type="match status" value="1"/>
</dbReference>
<keyword evidence="5" id="KW-1185">Reference proteome</keyword>
<feature type="chain" id="PRO_5044501812" evidence="2">
    <location>
        <begin position="18"/>
        <end position="275"/>
    </location>
</feature>
<dbReference type="EMBL" id="FP929056">
    <property type="protein sequence ID" value="CBL27772.1"/>
    <property type="molecule type" value="Genomic_DNA"/>
</dbReference>
<feature type="signal peptide" evidence="2">
    <location>
        <begin position="1"/>
        <end position="17"/>
    </location>
</feature>
<dbReference type="InterPro" id="IPR052037">
    <property type="entry name" value="LPS_export_LptA"/>
</dbReference>
<dbReference type="GO" id="GO:0017089">
    <property type="term" value="F:glycolipid transfer activity"/>
    <property type="evidence" value="ECO:0007669"/>
    <property type="project" value="TreeGrafter"/>
</dbReference>
<organism evidence="4 5">
    <name type="scientific">Fretibacterium fastidiosum</name>
    <dbReference type="NCBI Taxonomy" id="651822"/>
    <lineage>
        <taxon>Bacteria</taxon>
        <taxon>Thermotogati</taxon>
        <taxon>Synergistota</taxon>
        <taxon>Synergistia</taxon>
        <taxon>Synergistales</taxon>
        <taxon>Aminobacteriaceae</taxon>
        <taxon>Fretibacterium</taxon>
    </lineage>
</organism>
<dbReference type="PANTHER" id="PTHR36504">
    <property type="entry name" value="LIPOPOLYSACCHARIDE EXPORT SYSTEM PROTEIN LPTA"/>
    <property type="match status" value="1"/>
</dbReference>
<evidence type="ECO:0000256" key="2">
    <source>
        <dbReference type="SAM" id="SignalP"/>
    </source>
</evidence>
<name>A0AB94IVJ7_9BACT</name>
<dbReference type="Gene3D" id="2.60.450.10">
    <property type="entry name" value="Lipopolysaccharide (LPS) transport protein A like domain"/>
    <property type="match status" value="1"/>
</dbReference>
<sequence>MGLAALLALWLAGAAFAVDEQGLPDKAKLSANRMRFDSTTGDFLAEGEVLITADGLTVRAPRGSGNVPRREAAFDSGVTASGTWMGDAVDLRAGRLTLNFAEAPACRLQDGVKGAVGTMGLDADRLTLIGAGGVGSPTEEDQQTKFWIVGAHRLEDRSRGLTFGADSIEGVLREGALASMTAKDRVWVRGRPKQSGEPVSINGDHALYSLQRGSVVLSGRVVAVQGGRTLRSDSIVYFPDQNRVEALGGITRNESGTVSADRAEITIDLKRERRK</sequence>
<dbReference type="GO" id="GO:0030288">
    <property type="term" value="C:outer membrane-bounded periplasmic space"/>
    <property type="evidence" value="ECO:0007669"/>
    <property type="project" value="TreeGrafter"/>
</dbReference>
<gene>
    <name evidence="4" type="ORF">SY1_02510</name>
</gene>
<protein>
    <submittedName>
        <fullName evidence="4">Organic solvent tolerance protein OstA</fullName>
    </submittedName>
</protein>
<dbReference type="GO" id="GO:0009279">
    <property type="term" value="C:cell outer membrane"/>
    <property type="evidence" value="ECO:0007669"/>
    <property type="project" value="TreeGrafter"/>
</dbReference>
<accession>A0AB94IVJ7</accession>
<evidence type="ECO:0000313" key="5">
    <source>
        <dbReference type="Proteomes" id="UP000008957"/>
    </source>
</evidence>
<dbReference type="Proteomes" id="UP000008957">
    <property type="component" value="Chromosome"/>
</dbReference>
<dbReference type="InterPro" id="IPR005653">
    <property type="entry name" value="OstA-like_N"/>
</dbReference>